<comment type="caution">
    <text evidence="2">The sequence shown here is derived from an EMBL/GenBank/DDBJ whole genome shotgun (WGS) entry which is preliminary data.</text>
</comment>
<evidence type="ECO:0000313" key="2">
    <source>
        <dbReference type="EMBL" id="KAJ8425355.1"/>
    </source>
</evidence>
<evidence type="ECO:0000313" key="3">
    <source>
        <dbReference type="Proteomes" id="UP001153076"/>
    </source>
</evidence>
<keyword evidence="3" id="KW-1185">Reference proteome</keyword>
<sequence length="212" mass="22160">MLLLTYMLDRGWQHMDDDGGRDEMHNVDVAHDAQEVVPPATTTPTPGEVSIPSLTQVGEREAIDDAVLHTDASVAPAAKTITPPPGERREPRLPQECVMELVREIDVAAASTVAGTVEPISGEEQATALDIDTHEGYAAPHVSHLQLRVNGGEGVHDVVGATSVAPTGDDMPRTSSVGDGGDASDTQDADATLSVILAALAMHDTAEFADAT</sequence>
<accession>A0A9Q1GUG5</accession>
<name>A0A9Q1GUG5_9CARY</name>
<evidence type="ECO:0000256" key="1">
    <source>
        <dbReference type="SAM" id="MobiDB-lite"/>
    </source>
</evidence>
<protein>
    <submittedName>
        <fullName evidence="2">Uncharacterized protein</fullName>
    </submittedName>
</protein>
<reference evidence="2" key="1">
    <citation type="submission" date="2022-04" db="EMBL/GenBank/DDBJ databases">
        <title>Carnegiea gigantea Genome sequencing and assembly v2.</title>
        <authorList>
            <person name="Copetti D."/>
            <person name="Sanderson M.J."/>
            <person name="Burquez A."/>
            <person name="Wojciechowski M.F."/>
        </authorList>
    </citation>
    <scope>NUCLEOTIDE SEQUENCE</scope>
    <source>
        <strain evidence="2">SGP5-SGP5p</strain>
        <tissue evidence="2">Aerial part</tissue>
    </source>
</reference>
<feature type="region of interest" description="Disordered" evidence="1">
    <location>
        <begin position="162"/>
        <end position="186"/>
    </location>
</feature>
<dbReference type="AlphaFoldDB" id="A0A9Q1GUG5"/>
<dbReference type="EMBL" id="JAKOGI010001489">
    <property type="protein sequence ID" value="KAJ8425355.1"/>
    <property type="molecule type" value="Genomic_DNA"/>
</dbReference>
<gene>
    <name evidence="2" type="ORF">Cgig2_021918</name>
</gene>
<organism evidence="2 3">
    <name type="scientific">Carnegiea gigantea</name>
    <dbReference type="NCBI Taxonomy" id="171969"/>
    <lineage>
        <taxon>Eukaryota</taxon>
        <taxon>Viridiplantae</taxon>
        <taxon>Streptophyta</taxon>
        <taxon>Embryophyta</taxon>
        <taxon>Tracheophyta</taxon>
        <taxon>Spermatophyta</taxon>
        <taxon>Magnoliopsida</taxon>
        <taxon>eudicotyledons</taxon>
        <taxon>Gunneridae</taxon>
        <taxon>Pentapetalae</taxon>
        <taxon>Caryophyllales</taxon>
        <taxon>Cactineae</taxon>
        <taxon>Cactaceae</taxon>
        <taxon>Cactoideae</taxon>
        <taxon>Echinocereeae</taxon>
        <taxon>Carnegiea</taxon>
    </lineage>
</organism>
<proteinExistence type="predicted"/>
<dbReference type="Proteomes" id="UP001153076">
    <property type="component" value="Unassembled WGS sequence"/>
</dbReference>